<sequence length="263" mass="29947">MKFLVVFSMCVLAVSGAALEVELDFLSGPVSAEEERLINSILTADFDTAFAQTLQLQRQSKENIIEDAVTKLVRGSKRNVLDYAYKLWFGEAKEIVKNHFPVQFRQILSESVVKIISKRDNLAIKLGQDLDAEKDRTAYGDANDKTSENVSWKFVPLWDNNRVYFKIVSVFRHQSLKVGTDADSQGDHGTYGDDVADTHRHQWFLKPANLEGDVLFYIFNRKFNQALKLGRAVDSDGDRIVYSHYGNVDGQPELYGWHISEFN</sequence>
<evidence type="ECO:0000256" key="2">
    <source>
        <dbReference type="ARBA" id="ARBA00022525"/>
    </source>
</evidence>
<comment type="similarity">
    <text evidence="5">Belongs to the 30 kDa lipoprotein family.</text>
</comment>
<protein>
    <submittedName>
        <fullName evidence="8">Microvitellogenin-like</fullName>
    </submittedName>
</protein>
<dbReference type="InterPro" id="IPR042046">
    <property type="entry name" value="Lipoprotein_11_N"/>
</dbReference>
<evidence type="ECO:0000313" key="8">
    <source>
        <dbReference type="RefSeq" id="XP_028029417.1"/>
    </source>
</evidence>
<evidence type="ECO:0000256" key="3">
    <source>
        <dbReference type="ARBA" id="ARBA00022729"/>
    </source>
</evidence>
<dbReference type="Gene3D" id="2.80.10.50">
    <property type="match status" value="1"/>
</dbReference>
<keyword evidence="4" id="KW-0449">Lipoprotein</keyword>
<feature type="signal peptide" evidence="6">
    <location>
        <begin position="1"/>
        <end position="18"/>
    </location>
</feature>
<dbReference type="AlphaFoldDB" id="A0A6J2JK65"/>
<keyword evidence="2" id="KW-0964">Secreted</keyword>
<evidence type="ECO:0000256" key="6">
    <source>
        <dbReference type="SAM" id="SignalP"/>
    </source>
</evidence>
<dbReference type="InterPro" id="IPR004943">
    <property type="entry name" value="Lipoprotein_11"/>
</dbReference>
<proteinExistence type="inferred from homology"/>
<dbReference type="KEGG" id="bman:114242455"/>
<dbReference type="GO" id="GO:0005576">
    <property type="term" value="C:extracellular region"/>
    <property type="evidence" value="ECO:0007669"/>
    <property type="project" value="UniProtKB-SubCell"/>
</dbReference>
<dbReference type="OrthoDB" id="7401160at2759"/>
<dbReference type="InterPro" id="IPR035992">
    <property type="entry name" value="Ricin_B-like_lectins"/>
</dbReference>
<dbReference type="Proteomes" id="UP000504629">
    <property type="component" value="Unplaced"/>
</dbReference>
<comment type="subcellular location">
    <subcellularLocation>
        <location evidence="1">Secreted</location>
    </subcellularLocation>
</comment>
<dbReference type="RefSeq" id="XP_028029417.1">
    <property type="nucleotide sequence ID" value="XM_028173616.1"/>
</dbReference>
<accession>A0A6J2JK65</accession>
<keyword evidence="3 6" id="KW-0732">Signal</keyword>
<reference evidence="8" key="1">
    <citation type="submission" date="2025-08" db="UniProtKB">
        <authorList>
            <consortium name="RefSeq"/>
        </authorList>
    </citation>
    <scope>IDENTIFICATION</scope>
    <source>
        <tissue evidence="8">Silk gland</tissue>
    </source>
</reference>
<evidence type="ECO:0000256" key="4">
    <source>
        <dbReference type="ARBA" id="ARBA00023288"/>
    </source>
</evidence>
<dbReference type="SUPFAM" id="SSF50370">
    <property type="entry name" value="Ricin B-like lectins"/>
    <property type="match status" value="1"/>
</dbReference>
<feature type="chain" id="PRO_5027066488" evidence="6">
    <location>
        <begin position="19"/>
        <end position="263"/>
    </location>
</feature>
<gene>
    <name evidence="8" type="primary">LOC114242455</name>
</gene>
<keyword evidence="7" id="KW-1185">Reference proteome</keyword>
<name>A0A6J2JK65_BOMMA</name>
<evidence type="ECO:0000313" key="7">
    <source>
        <dbReference type="Proteomes" id="UP000504629"/>
    </source>
</evidence>
<dbReference type="GeneID" id="114242455"/>
<organism evidence="7 8">
    <name type="scientific">Bombyx mandarina</name>
    <name type="common">Wild silk moth</name>
    <name type="synonym">Wild silkworm</name>
    <dbReference type="NCBI Taxonomy" id="7092"/>
    <lineage>
        <taxon>Eukaryota</taxon>
        <taxon>Metazoa</taxon>
        <taxon>Ecdysozoa</taxon>
        <taxon>Arthropoda</taxon>
        <taxon>Hexapoda</taxon>
        <taxon>Insecta</taxon>
        <taxon>Pterygota</taxon>
        <taxon>Neoptera</taxon>
        <taxon>Endopterygota</taxon>
        <taxon>Lepidoptera</taxon>
        <taxon>Glossata</taxon>
        <taxon>Ditrysia</taxon>
        <taxon>Bombycoidea</taxon>
        <taxon>Bombycidae</taxon>
        <taxon>Bombycinae</taxon>
        <taxon>Bombyx</taxon>
    </lineage>
</organism>
<dbReference type="Gene3D" id="1.10.10.2400">
    <property type="entry name" value="Lepidopteran low molecular weight (30 kD) lipoprotein, N-terminal domain"/>
    <property type="match status" value="1"/>
</dbReference>
<evidence type="ECO:0000256" key="1">
    <source>
        <dbReference type="ARBA" id="ARBA00004613"/>
    </source>
</evidence>
<dbReference type="Pfam" id="PF03260">
    <property type="entry name" value="Lipoprotein_11"/>
    <property type="match status" value="1"/>
</dbReference>
<evidence type="ECO:0000256" key="5">
    <source>
        <dbReference type="ARBA" id="ARBA00024024"/>
    </source>
</evidence>